<dbReference type="Proteomes" id="UP000011014">
    <property type="component" value="Unassembled WGS sequence"/>
</dbReference>
<keyword evidence="1" id="KW-0812">Transmembrane</keyword>
<feature type="transmembrane region" description="Helical" evidence="1">
    <location>
        <begin position="12"/>
        <end position="31"/>
    </location>
</feature>
<sequence>MSSFTSCWTVGLFYAQIVLFASSFILLLGIYNGPCSPQIERALHSIQSISALLTIIFLIANIIATD</sequence>
<reference evidence="2" key="1">
    <citation type="journal article" date="2010" name="Science">
        <title>Plasticity of animal genome architecture unmasked by rapid evolution of a pelagic tunicate.</title>
        <authorList>
            <person name="Denoeud F."/>
            <person name="Henriet S."/>
            <person name="Mungpakdee S."/>
            <person name="Aury J.M."/>
            <person name="Da Silva C."/>
            <person name="Brinkmann H."/>
            <person name="Mikhaleva J."/>
            <person name="Olsen L.C."/>
            <person name="Jubin C."/>
            <person name="Canestro C."/>
            <person name="Bouquet J.M."/>
            <person name="Danks G."/>
            <person name="Poulain J."/>
            <person name="Campsteijn C."/>
            <person name="Adamski M."/>
            <person name="Cross I."/>
            <person name="Yadetie F."/>
            <person name="Muffato M."/>
            <person name="Louis A."/>
            <person name="Butcher S."/>
            <person name="Tsagkogeorga G."/>
            <person name="Konrad A."/>
            <person name="Singh S."/>
            <person name="Jensen M.F."/>
            <person name="Cong E.H."/>
            <person name="Eikeseth-Otteraa H."/>
            <person name="Noel B."/>
            <person name="Anthouard V."/>
            <person name="Porcel B.M."/>
            <person name="Kachouri-Lafond R."/>
            <person name="Nishino A."/>
            <person name="Ugolini M."/>
            <person name="Chourrout P."/>
            <person name="Nishida H."/>
            <person name="Aasland R."/>
            <person name="Huzurbazar S."/>
            <person name="Westhof E."/>
            <person name="Delsuc F."/>
            <person name="Lehrach H."/>
            <person name="Reinhardt R."/>
            <person name="Weissenbach J."/>
            <person name="Roy S.W."/>
            <person name="Artiguenave F."/>
            <person name="Postlethwait J.H."/>
            <person name="Manak J.R."/>
            <person name="Thompson E.M."/>
            <person name="Jaillon O."/>
            <person name="Du Pasquier L."/>
            <person name="Boudinot P."/>
            <person name="Liberles D.A."/>
            <person name="Volff J.N."/>
            <person name="Philippe H."/>
            <person name="Lenhard B."/>
            <person name="Roest Crollius H."/>
            <person name="Wincker P."/>
            <person name="Chourrout D."/>
        </authorList>
    </citation>
    <scope>NUCLEOTIDE SEQUENCE [LARGE SCALE GENOMIC DNA]</scope>
</reference>
<keyword evidence="1" id="KW-0472">Membrane</keyword>
<accession>E4Z5K4</accession>
<gene>
    <name evidence="2" type="ORF">GSOID_T00026722001</name>
</gene>
<name>E4Z5K4_OIKDI</name>
<proteinExistence type="predicted"/>
<evidence type="ECO:0000256" key="1">
    <source>
        <dbReference type="SAM" id="Phobius"/>
    </source>
</evidence>
<keyword evidence="1" id="KW-1133">Transmembrane helix</keyword>
<feature type="transmembrane region" description="Helical" evidence="1">
    <location>
        <begin position="43"/>
        <end position="64"/>
    </location>
</feature>
<dbReference type="EMBL" id="FN657712">
    <property type="protein sequence ID" value="CBY42982.1"/>
    <property type="molecule type" value="Genomic_DNA"/>
</dbReference>
<evidence type="ECO:0000313" key="2">
    <source>
        <dbReference type="EMBL" id="CBY42982.1"/>
    </source>
</evidence>
<organism evidence="2">
    <name type="scientific">Oikopleura dioica</name>
    <name type="common">Tunicate</name>
    <dbReference type="NCBI Taxonomy" id="34765"/>
    <lineage>
        <taxon>Eukaryota</taxon>
        <taxon>Metazoa</taxon>
        <taxon>Chordata</taxon>
        <taxon>Tunicata</taxon>
        <taxon>Appendicularia</taxon>
        <taxon>Copelata</taxon>
        <taxon>Oikopleuridae</taxon>
        <taxon>Oikopleura</taxon>
    </lineage>
</organism>
<dbReference type="AlphaFoldDB" id="E4Z5K4"/>
<protein>
    <submittedName>
        <fullName evidence="2">Uncharacterized protein</fullName>
    </submittedName>
</protein>